<comment type="catalytic activity">
    <reaction evidence="7 8 9">
        <text>L-cysteine + L-glutamate + ATP = gamma-L-glutamyl-L-cysteine + ADP + phosphate + H(+)</text>
        <dbReference type="Rhea" id="RHEA:13285"/>
        <dbReference type="ChEBI" id="CHEBI:15378"/>
        <dbReference type="ChEBI" id="CHEBI:29985"/>
        <dbReference type="ChEBI" id="CHEBI:30616"/>
        <dbReference type="ChEBI" id="CHEBI:35235"/>
        <dbReference type="ChEBI" id="CHEBI:43474"/>
        <dbReference type="ChEBI" id="CHEBI:58173"/>
        <dbReference type="ChEBI" id="CHEBI:456216"/>
        <dbReference type="EC" id="6.3.2.2"/>
    </reaction>
</comment>
<dbReference type="InterPro" id="IPR014746">
    <property type="entry name" value="Gln_synth/guanido_kin_cat_dom"/>
</dbReference>
<dbReference type="InterPro" id="IPR007370">
    <property type="entry name" value="Glu_cys_ligase"/>
</dbReference>
<sequence>MSNTALLDWLKTQPAEVFQFRHGVEKEGLRVDASGRISQRNHPVALGSALTHPLITTDYSEALLEFISPALTSPEETLACLRELHQFALQENPDEYIWPGSMPSVLDGELSVRIAEYGNSHIGLLKHIYRHGLWHRYGRIMQTIAGLHFNYSMPDAFWPAWQAHLGDTDTLTNFRSRRYFGLIRHFRRHSWLLLYLFGASPALDRSFLRENTARLREQGDHTLSSPFATTLRMSDMGYTNSAQQSLKVCFNSLPTYIDTLRQALHTPYPAYEAMGLKQDGQYLQLNDSILQIENEYYSDIRPKRTTASGEKPLQALERRGVEYIEVRCLDLNPFLPLGVDVDQLHFMNWFLFWCLTAQAPEISNIECERVDFNKRLTVLYGRDPELLLVDQTAVRPLREWGTQILAEMTTLLDAVQPDNADAVRRAIEKYKHLLHAPEQTPSGQMMQLLNEQRGDYRTLITQLAAEHRSTLLAEPLHAERHAELAAIAKQSLADQSTLEASNQGCFDAFLQAYVAQ</sequence>
<evidence type="ECO:0000256" key="7">
    <source>
        <dbReference type="ARBA" id="ARBA00048819"/>
    </source>
</evidence>
<evidence type="ECO:0000256" key="8">
    <source>
        <dbReference type="HAMAP-Rule" id="MF_00578"/>
    </source>
</evidence>
<evidence type="ECO:0000256" key="3">
    <source>
        <dbReference type="ARBA" id="ARBA00022598"/>
    </source>
</evidence>
<evidence type="ECO:0000256" key="1">
    <source>
        <dbReference type="ARBA" id="ARBA00005006"/>
    </source>
</evidence>
<dbReference type="PANTHER" id="PTHR38761">
    <property type="entry name" value="GLUTAMATE--CYSTEINE LIGASE"/>
    <property type="match status" value="1"/>
</dbReference>
<evidence type="ECO:0000256" key="2">
    <source>
        <dbReference type="ARBA" id="ARBA00008772"/>
    </source>
</evidence>
<evidence type="ECO:0000256" key="6">
    <source>
        <dbReference type="ARBA" id="ARBA00022840"/>
    </source>
</evidence>
<comment type="pathway">
    <text evidence="1 8 9">Sulfur metabolism; glutathione biosynthesis; glutathione from L-cysteine and L-glutamate: step 1/2.</text>
</comment>
<dbReference type="RefSeq" id="WP_380693390.1">
    <property type="nucleotide sequence ID" value="NZ_JBHRYR010000002.1"/>
</dbReference>
<protein>
    <recommendedName>
        <fullName evidence="8">Glutamate--cysteine ligase</fullName>
        <ecNumber evidence="8">6.3.2.2</ecNumber>
    </recommendedName>
    <alternativeName>
        <fullName evidence="8">Gamma-ECS</fullName>
        <shortName evidence="8">GCS</shortName>
    </alternativeName>
    <alternativeName>
        <fullName evidence="8">Gamma-glutamylcysteine synthetase</fullName>
    </alternativeName>
</protein>
<dbReference type="PANTHER" id="PTHR38761:SF1">
    <property type="entry name" value="GLUTAMATE--CYSTEINE LIGASE"/>
    <property type="match status" value="1"/>
</dbReference>
<keyword evidence="3 8" id="KW-0436">Ligase</keyword>
<dbReference type="HAMAP" id="MF_00578">
    <property type="entry name" value="Glu_cys_ligase"/>
    <property type="match status" value="1"/>
</dbReference>
<comment type="similarity">
    <text evidence="2 8">Belongs to the glutamate--cysteine ligase type 1 family. Type 1 subfamily.</text>
</comment>
<organism evidence="11 12">
    <name type="scientific">Saccharospirillum mangrovi</name>
    <dbReference type="NCBI Taxonomy" id="2161747"/>
    <lineage>
        <taxon>Bacteria</taxon>
        <taxon>Pseudomonadati</taxon>
        <taxon>Pseudomonadota</taxon>
        <taxon>Gammaproteobacteria</taxon>
        <taxon>Oceanospirillales</taxon>
        <taxon>Saccharospirillaceae</taxon>
        <taxon>Saccharospirillum</taxon>
    </lineage>
</organism>
<keyword evidence="5 8" id="KW-0547">Nucleotide-binding</keyword>
<dbReference type="Pfam" id="PF04262">
    <property type="entry name" value="Glu_cys_ligase"/>
    <property type="match status" value="1"/>
</dbReference>
<keyword evidence="4 8" id="KW-0317">Glutathione biosynthesis</keyword>
<dbReference type="EMBL" id="JBHRYR010000002">
    <property type="protein sequence ID" value="MFC3851882.1"/>
    <property type="molecule type" value="Genomic_DNA"/>
</dbReference>
<evidence type="ECO:0000256" key="9">
    <source>
        <dbReference type="RuleBase" id="RU004391"/>
    </source>
</evidence>
<name>A0ABV7ZWW1_9GAMM</name>
<proteinExistence type="inferred from homology"/>
<evidence type="ECO:0000313" key="11">
    <source>
        <dbReference type="EMBL" id="MFC3851882.1"/>
    </source>
</evidence>
<dbReference type="Gene3D" id="3.30.590.20">
    <property type="match status" value="1"/>
</dbReference>
<reference evidence="12" key="1">
    <citation type="journal article" date="2019" name="Int. J. Syst. Evol. Microbiol.">
        <title>The Global Catalogue of Microorganisms (GCM) 10K type strain sequencing project: providing services to taxonomists for standard genome sequencing and annotation.</title>
        <authorList>
            <consortium name="The Broad Institute Genomics Platform"/>
            <consortium name="The Broad Institute Genome Sequencing Center for Infectious Disease"/>
            <person name="Wu L."/>
            <person name="Ma J."/>
        </authorList>
    </citation>
    <scope>NUCLEOTIDE SEQUENCE [LARGE SCALE GENOMIC DNA]</scope>
    <source>
        <strain evidence="12">IBRC 10765</strain>
    </source>
</reference>
<dbReference type="InterPro" id="IPR006334">
    <property type="entry name" value="Glut_cys_ligase"/>
</dbReference>
<keyword evidence="12" id="KW-1185">Reference proteome</keyword>
<evidence type="ECO:0000313" key="12">
    <source>
        <dbReference type="Proteomes" id="UP001595617"/>
    </source>
</evidence>
<keyword evidence="6 8" id="KW-0067">ATP-binding</keyword>
<dbReference type="GO" id="GO:0004357">
    <property type="term" value="F:glutamate-cysteine ligase activity"/>
    <property type="evidence" value="ECO:0007669"/>
    <property type="project" value="UniProtKB-EC"/>
</dbReference>
<dbReference type="NCBIfam" id="TIGR01434">
    <property type="entry name" value="glu_cys_ligase"/>
    <property type="match status" value="1"/>
</dbReference>
<evidence type="ECO:0000256" key="4">
    <source>
        <dbReference type="ARBA" id="ARBA00022684"/>
    </source>
</evidence>
<evidence type="ECO:0000259" key="10">
    <source>
        <dbReference type="Pfam" id="PF04262"/>
    </source>
</evidence>
<dbReference type="SUPFAM" id="SSF55931">
    <property type="entry name" value="Glutamine synthetase/guanido kinase"/>
    <property type="match status" value="1"/>
</dbReference>
<dbReference type="EC" id="6.3.2.2" evidence="8"/>
<evidence type="ECO:0000256" key="5">
    <source>
        <dbReference type="ARBA" id="ARBA00022741"/>
    </source>
</evidence>
<comment type="caution">
    <text evidence="11">The sequence shown here is derived from an EMBL/GenBank/DDBJ whole genome shotgun (WGS) entry which is preliminary data.</text>
</comment>
<accession>A0ABV7ZWW1</accession>
<dbReference type="Proteomes" id="UP001595617">
    <property type="component" value="Unassembled WGS sequence"/>
</dbReference>
<feature type="domain" description="Glutamate--cysteine ligase" evidence="10">
    <location>
        <begin position="11"/>
        <end position="374"/>
    </location>
</feature>
<gene>
    <name evidence="8 11" type="primary">gshA</name>
    <name evidence="11" type="ORF">ACFOOG_03455</name>
</gene>